<dbReference type="Gene3D" id="3.40.1390.10">
    <property type="entry name" value="MurE/MurF, N-terminal domain"/>
    <property type="match status" value="1"/>
</dbReference>
<evidence type="ECO:0000313" key="13">
    <source>
        <dbReference type="Proteomes" id="UP000534294"/>
    </source>
</evidence>
<dbReference type="Pfam" id="PF02875">
    <property type="entry name" value="Mur_ligase_C"/>
    <property type="match status" value="1"/>
</dbReference>
<dbReference type="InterPro" id="IPR036615">
    <property type="entry name" value="Mur_ligase_C_dom_sf"/>
</dbReference>
<evidence type="ECO:0000256" key="3">
    <source>
        <dbReference type="ARBA" id="ARBA00022960"/>
    </source>
</evidence>
<comment type="catalytic activity">
    <reaction evidence="7">
        <text>UDP-N-acetyl-alpha-D-muramoyl-L-alanyl-D-glutamate + meso-2,6-diaminopimelate + ATP = UDP-N-acetyl-alpha-D-muramoyl-L-alanyl-gamma-D-glutamyl-meso-2,6-diaminopimelate + ADP + phosphate + H(+)</text>
        <dbReference type="Rhea" id="RHEA:23676"/>
        <dbReference type="ChEBI" id="CHEBI:15378"/>
        <dbReference type="ChEBI" id="CHEBI:30616"/>
        <dbReference type="ChEBI" id="CHEBI:43474"/>
        <dbReference type="ChEBI" id="CHEBI:57791"/>
        <dbReference type="ChEBI" id="CHEBI:83900"/>
        <dbReference type="ChEBI" id="CHEBI:83905"/>
        <dbReference type="ChEBI" id="CHEBI:456216"/>
        <dbReference type="EC" id="6.3.2.13"/>
    </reaction>
</comment>
<feature type="binding site" evidence="7">
    <location>
        <position position="30"/>
    </location>
    <ligand>
        <name>UDP-N-acetyl-alpha-D-muramoyl-L-alanyl-D-glutamate</name>
        <dbReference type="ChEBI" id="CHEBI:83900"/>
    </ligand>
</feature>
<evidence type="ECO:0000256" key="4">
    <source>
        <dbReference type="ARBA" id="ARBA00022984"/>
    </source>
</evidence>
<gene>
    <name evidence="7" type="primary">murE</name>
    <name evidence="12" type="ORF">HNQ64_001310</name>
</gene>
<dbReference type="SUPFAM" id="SSF53244">
    <property type="entry name" value="MurD-like peptide ligases, peptide-binding domain"/>
    <property type="match status" value="1"/>
</dbReference>
<feature type="modified residue" description="N6-carboxylysine" evidence="7">
    <location>
        <position position="219"/>
    </location>
</feature>
<evidence type="ECO:0000256" key="5">
    <source>
        <dbReference type="ARBA" id="ARBA00023306"/>
    </source>
</evidence>
<dbReference type="PANTHER" id="PTHR23135">
    <property type="entry name" value="MUR LIGASE FAMILY MEMBER"/>
    <property type="match status" value="1"/>
</dbReference>
<dbReference type="GO" id="GO:0005524">
    <property type="term" value="F:ATP binding"/>
    <property type="evidence" value="ECO:0007669"/>
    <property type="project" value="UniProtKB-UniRule"/>
</dbReference>
<dbReference type="Proteomes" id="UP000534294">
    <property type="component" value="Unassembled WGS sequence"/>
</dbReference>
<keyword evidence="3 7" id="KW-0133">Cell shape</keyword>
<dbReference type="Gene3D" id="3.40.1190.10">
    <property type="entry name" value="Mur-like, catalytic domain"/>
    <property type="match status" value="1"/>
</dbReference>
<dbReference type="SUPFAM" id="SSF53623">
    <property type="entry name" value="MurD-like peptide ligases, catalytic domain"/>
    <property type="match status" value="1"/>
</dbReference>
<comment type="similarity">
    <text evidence="1 7">Belongs to the MurCDEF family. MurE subfamily.</text>
</comment>
<feature type="binding site" evidence="7">
    <location>
        <position position="459"/>
    </location>
    <ligand>
        <name>meso-2,6-diaminopimelate</name>
        <dbReference type="ChEBI" id="CHEBI:57791"/>
    </ligand>
</feature>
<dbReference type="EC" id="6.3.2.13" evidence="7"/>
<dbReference type="Gene3D" id="3.90.190.20">
    <property type="entry name" value="Mur ligase, C-terminal domain"/>
    <property type="match status" value="1"/>
</dbReference>
<accession>A0A7W8DP48</accession>
<feature type="binding site" evidence="7">
    <location>
        <position position="463"/>
    </location>
    <ligand>
        <name>meso-2,6-diaminopimelate</name>
        <dbReference type="ChEBI" id="CHEBI:57791"/>
    </ligand>
</feature>
<dbReference type="GO" id="GO:0009252">
    <property type="term" value="P:peptidoglycan biosynthetic process"/>
    <property type="evidence" value="ECO:0007669"/>
    <property type="project" value="UniProtKB-UniRule"/>
</dbReference>
<evidence type="ECO:0000259" key="10">
    <source>
        <dbReference type="Pfam" id="PF02875"/>
    </source>
</evidence>
<keyword evidence="2 7" id="KW-0132">Cell division</keyword>
<dbReference type="AlphaFoldDB" id="A0A7W8DP48"/>
<feature type="binding site" evidence="7">
    <location>
        <begin position="110"/>
        <end position="116"/>
    </location>
    <ligand>
        <name>ATP</name>
        <dbReference type="ChEBI" id="CHEBI:30616"/>
    </ligand>
</feature>
<dbReference type="NCBIfam" id="TIGR01085">
    <property type="entry name" value="murE"/>
    <property type="match status" value="1"/>
</dbReference>
<feature type="short sequence motif" description="Meso-diaminopimelate recognition motif" evidence="7">
    <location>
        <begin position="408"/>
        <end position="411"/>
    </location>
</feature>
<reference evidence="12 13" key="1">
    <citation type="submission" date="2020-08" db="EMBL/GenBank/DDBJ databases">
        <title>Genomic Encyclopedia of Type Strains, Phase IV (KMG-IV): sequencing the most valuable type-strain genomes for metagenomic binning, comparative biology and taxonomic classification.</title>
        <authorList>
            <person name="Goeker M."/>
        </authorList>
    </citation>
    <scope>NUCLEOTIDE SEQUENCE [LARGE SCALE GENOMIC DNA]</scope>
    <source>
        <strain evidence="12 13">DSM 12251</strain>
    </source>
</reference>
<proteinExistence type="inferred from homology"/>
<feature type="domain" description="Mur ligase central" evidence="11">
    <location>
        <begin position="108"/>
        <end position="312"/>
    </location>
</feature>
<keyword evidence="6 7" id="KW-0961">Cell wall biogenesis/degradation</keyword>
<keyword evidence="4 7" id="KW-0573">Peptidoglycan synthesis</keyword>
<comment type="function">
    <text evidence="7">Catalyzes the addition of meso-diaminopimelic acid to the nucleotide precursor UDP-N-acetylmuramoyl-L-alanyl-D-glutamate (UMAG) in the biosynthesis of bacterial cell-wall peptidoglycan.</text>
</comment>
<keyword evidence="7" id="KW-0547">Nucleotide-binding</keyword>
<comment type="cofactor">
    <cofactor evidence="7">
        <name>Mg(2+)</name>
        <dbReference type="ChEBI" id="CHEBI:18420"/>
    </cofactor>
</comment>
<dbReference type="HAMAP" id="MF_00208">
    <property type="entry name" value="MurE"/>
    <property type="match status" value="1"/>
</dbReference>
<evidence type="ECO:0000256" key="7">
    <source>
        <dbReference type="HAMAP-Rule" id="MF_00208"/>
    </source>
</evidence>
<dbReference type="NCBIfam" id="NF001126">
    <property type="entry name" value="PRK00139.1-4"/>
    <property type="match status" value="1"/>
</dbReference>
<dbReference type="Pfam" id="PF01225">
    <property type="entry name" value="Mur_ligase"/>
    <property type="match status" value="1"/>
</dbReference>
<comment type="subcellular location">
    <subcellularLocation>
        <location evidence="7 8">Cytoplasm</location>
    </subcellularLocation>
</comment>
<keyword evidence="5 7" id="KW-0131">Cell cycle</keyword>
<feature type="domain" description="Mur ligase N-terminal catalytic" evidence="9">
    <location>
        <begin position="22"/>
        <end position="91"/>
    </location>
</feature>
<keyword evidence="7" id="KW-0067">ATP-binding</keyword>
<dbReference type="PANTHER" id="PTHR23135:SF4">
    <property type="entry name" value="UDP-N-ACETYLMURAMOYL-L-ALANYL-D-GLUTAMATE--2,6-DIAMINOPIMELATE LIGASE MURE HOMOLOG, CHLOROPLASTIC"/>
    <property type="match status" value="1"/>
</dbReference>
<dbReference type="GO" id="GO:0071555">
    <property type="term" value="P:cell wall organization"/>
    <property type="evidence" value="ECO:0007669"/>
    <property type="project" value="UniProtKB-KW"/>
</dbReference>
<dbReference type="GO" id="GO:0008765">
    <property type="term" value="F:UDP-N-acetylmuramoylalanyl-D-glutamate-2,6-diaminopimelate ligase activity"/>
    <property type="evidence" value="ECO:0007669"/>
    <property type="project" value="UniProtKB-UniRule"/>
</dbReference>
<comment type="pathway">
    <text evidence="7 8">Cell wall biogenesis; peptidoglycan biosynthesis.</text>
</comment>
<dbReference type="InterPro" id="IPR013221">
    <property type="entry name" value="Mur_ligase_cen"/>
</dbReference>
<dbReference type="NCBIfam" id="NF001124">
    <property type="entry name" value="PRK00139.1-2"/>
    <property type="match status" value="1"/>
</dbReference>
<comment type="caution">
    <text evidence="12">The sequence shown here is derived from an EMBL/GenBank/DDBJ whole genome shotgun (WGS) entry which is preliminary data.</text>
</comment>
<dbReference type="InterPro" id="IPR036565">
    <property type="entry name" value="Mur-like_cat_sf"/>
</dbReference>
<dbReference type="GO" id="GO:0051301">
    <property type="term" value="P:cell division"/>
    <property type="evidence" value="ECO:0007669"/>
    <property type="project" value="UniProtKB-KW"/>
</dbReference>
<evidence type="ECO:0000256" key="2">
    <source>
        <dbReference type="ARBA" id="ARBA00022618"/>
    </source>
</evidence>
<dbReference type="EMBL" id="JACHIF010000002">
    <property type="protein sequence ID" value="MBB5037068.1"/>
    <property type="molecule type" value="Genomic_DNA"/>
</dbReference>
<dbReference type="InterPro" id="IPR005761">
    <property type="entry name" value="UDP-N-AcMur-Glu-dNH2Pim_ligase"/>
</dbReference>
<evidence type="ECO:0000259" key="9">
    <source>
        <dbReference type="Pfam" id="PF01225"/>
    </source>
</evidence>
<protein>
    <recommendedName>
        <fullName evidence="7">UDP-N-acetylmuramoyl-L-alanyl-D-glutamate--2,6-diaminopimelate ligase</fullName>
        <ecNumber evidence="7">6.3.2.13</ecNumber>
    </recommendedName>
    <alternativeName>
        <fullName evidence="7">Meso-A2pm-adding enzyme</fullName>
    </alternativeName>
    <alternativeName>
        <fullName evidence="7">Meso-diaminopimelate-adding enzyme</fullName>
    </alternativeName>
    <alternativeName>
        <fullName evidence="7">UDP-MurNAc-L-Ala-D-Glu:meso-diaminopimelate ligase</fullName>
    </alternativeName>
    <alternativeName>
        <fullName evidence="7">UDP-MurNAc-tripeptide synthetase</fullName>
    </alternativeName>
    <alternativeName>
        <fullName evidence="7">UDP-N-acetylmuramyl-tripeptide synthetase</fullName>
    </alternativeName>
</protein>
<feature type="binding site" evidence="7">
    <location>
        <position position="187"/>
    </location>
    <ligand>
        <name>UDP-N-acetyl-alpha-D-muramoyl-L-alanyl-D-glutamate</name>
        <dbReference type="ChEBI" id="CHEBI:83900"/>
    </ligand>
</feature>
<feature type="binding site" evidence="7">
    <location>
        <position position="185"/>
    </location>
    <ligand>
        <name>UDP-N-acetyl-alpha-D-muramoyl-L-alanyl-D-glutamate</name>
        <dbReference type="ChEBI" id="CHEBI:83900"/>
    </ligand>
</feature>
<feature type="binding site" evidence="7">
    <location>
        <begin position="408"/>
        <end position="411"/>
    </location>
    <ligand>
        <name>meso-2,6-diaminopimelate</name>
        <dbReference type="ChEBI" id="CHEBI:57791"/>
    </ligand>
</feature>
<dbReference type="RefSeq" id="WP_184206593.1">
    <property type="nucleotide sequence ID" value="NZ_JACHIF010000002.1"/>
</dbReference>
<keyword evidence="7" id="KW-0460">Magnesium</keyword>
<evidence type="ECO:0000313" key="12">
    <source>
        <dbReference type="EMBL" id="MBB5037068.1"/>
    </source>
</evidence>
<dbReference type="GO" id="GO:0008360">
    <property type="term" value="P:regulation of cell shape"/>
    <property type="evidence" value="ECO:0007669"/>
    <property type="project" value="UniProtKB-KW"/>
</dbReference>
<dbReference type="GO" id="GO:0000287">
    <property type="term" value="F:magnesium ion binding"/>
    <property type="evidence" value="ECO:0007669"/>
    <property type="project" value="UniProtKB-UniRule"/>
</dbReference>
<keyword evidence="7" id="KW-0963">Cytoplasm</keyword>
<comment type="caution">
    <text evidence="7">Lacks conserved residue(s) required for the propagation of feature annotation.</text>
</comment>
<evidence type="ECO:0000256" key="1">
    <source>
        <dbReference type="ARBA" id="ARBA00005898"/>
    </source>
</evidence>
<organism evidence="12 13">
    <name type="scientific">Prosthecobacter dejongeii</name>
    <dbReference type="NCBI Taxonomy" id="48465"/>
    <lineage>
        <taxon>Bacteria</taxon>
        <taxon>Pseudomonadati</taxon>
        <taxon>Verrucomicrobiota</taxon>
        <taxon>Verrucomicrobiia</taxon>
        <taxon>Verrucomicrobiales</taxon>
        <taxon>Verrucomicrobiaceae</taxon>
        <taxon>Prosthecobacter</taxon>
    </lineage>
</organism>
<dbReference type="InterPro" id="IPR035911">
    <property type="entry name" value="MurE/MurF_N"/>
</dbReference>
<name>A0A7W8DP48_9BACT</name>
<dbReference type="GO" id="GO:0005737">
    <property type="term" value="C:cytoplasm"/>
    <property type="evidence" value="ECO:0007669"/>
    <property type="project" value="UniProtKB-SubCell"/>
</dbReference>
<dbReference type="InterPro" id="IPR004101">
    <property type="entry name" value="Mur_ligase_C"/>
</dbReference>
<feature type="binding site" evidence="7">
    <location>
        <position position="179"/>
    </location>
    <ligand>
        <name>UDP-N-acetyl-alpha-D-muramoyl-L-alanyl-D-glutamate</name>
        <dbReference type="ChEBI" id="CHEBI:83900"/>
    </ligand>
</feature>
<evidence type="ECO:0000256" key="8">
    <source>
        <dbReference type="RuleBase" id="RU004135"/>
    </source>
</evidence>
<dbReference type="Pfam" id="PF08245">
    <property type="entry name" value="Mur_ligase_M"/>
    <property type="match status" value="1"/>
</dbReference>
<keyword evidence="13" id="KW-1185">Reference proteome</keyword>
<evidence type="ECO:0000256" key="6">
    <source>
        <dbReference type="ARBA" id="ARBA00023316"/>
    </source>
</evidence>
<feature type="binding site" evidence="7">
    <location>
        <begin position="152"/>
        <end position="153"/>
    </location>
    <ligand>
        <name>UDP-N-acetyl-alpha-D-muramoyl-L-alanyl-D-glutamate</name>
        <dbReference type="ChEBI" id="CHEBI:83900"/>
    </ligand>
</feature>
<dbReference type="InterPro" id="IPR000713">
    <property type="entry name" value="Mur_ligase_N"/>
</dbReference>
<keyword evidence="7 12" id="KW-0436">Ligase</keyword>
<feature type="binding site" evidence="7">
    <location>
        <position position="384"/>
    </location>
    <ligand>
        <name>meso-2,6-diaminopimelate</name>
        <dbReference type="ChEBI" id="CHEBI:57791"/>
    </ligand>
</feature>
<comment type="PTM">
    <text evidence="7">Carboxylation is probably crucial for Mg(2+) binding and, consequently, for the gamma-phosphate positioning of ATP.</text>
</comment>
<evidence type="ECO:0000259" key="11">
    <source>
        <dbReference type="Pfam" id="PF08245"/>
    </source>
</evidence>
<dbReference type="SUPFAM" id="SSF63418">
    <property type="entry name" value="MurE/MurF N-terminal domain"/>
    <property type="match status" value="1"/>
</dbReference>
<feature type="domain" description="Mur ligase C-terminal" evidence="10">
    <location>
        <begin position="334"/>
        <end position="461"/>
    </location>
</feature>
<dbReference type="UniPathway" id="UPA00219"/>
<sequence length="515" mass="56332">MILRDLIPHLDNPVVSGSLDTEITGLTYDSRTAGPGIAFVALRGNTVDGHDFIPKAIAAGAAVIISEQAPPDDVKLPWVHVKFSRVALAQAAAVLHGFPAQKLAIAAVTGTNGKTTTAFLTHHLLNAGQKRCGLLSTILYDLGGEQMPSTHTTPESLEIQSLLSQMLNNGCRAVSMEASSHALDQQRTYGLPIAAGIFTNLTQDHLDYHGTMEEYFAAKVRLFETIAAQPKGAMIINADDAWGRKLITRFEHTGRVVKFGYGVGFDFRAANVRFDLTGTSFELEAKGRTFLVRTPLIGDFNVYNSLGALAAASAMGLNLRETVSHLKNAPQVPGRLERVTEATTKFQVFVDYAHTPDAIENALRTVRSLRPRRIITVFGCGGGRDRSKRPLMAAAAEAGSDICILTSDNPRNDDPQVIIADAVKGFARPKNHVTAVDRREAIQIALENARGGDIVLVAGKGHEDYQEIQGKKHPFDDRRVVRQVMLQIAGNRDVERAEREMLREQEKMNRRPYDR</sequence>